<evidence type="ECO:0000313" key="1">
    <source>
        <dbReference type="EMBL" id="GMG87638.1"/>
    </source>
</evidence>
<proteinExistence type="predicted"/>
<dbReference type="Proteomes" id="UP001224392">
    <property type="component" value="Unassembled WGS sequence"/>
</dbReference>
<organism evidence="1 2">
    <name type="scientific">Biformimicrobium ophioploci</name>
    <dbReference type="NCBI Taxonomy" id="3036711"/>
    <lineage>
        <taxon>Bacteria</taxon>
        <taxon>Pseudomonadati</taxon>
        <taxon>Pseudomonadota</taxon>
        <taxon>Gammaproteobacteria</taxon>
        <taxon>Cellvibrionales</taxon>
        <taxon>Microbulbiferaceae</taxon>
        <taxon>Biformimicrobium</taxon>
    </lineage>
</organism>
<gene>
    <name evidence="1" type="ORF">MNKW57_19590</name>
</gene>
<protein>
    <submittedName>
        <fullName evidence="1">Uncharacterized protein</fullName>
    </submittedName>
</protein>
<comment type="caution">
    <text evidence="1">The sequence shown here is derived from an EMBL/GenBank/DDBJ whole genome shotgun (WGS) entry which is preliminary data.</text>
</comment>
<keyword evidence="2" id="KW-1185">Reference proteome</keyword>
<evidence type="ECO:0000313" key="2">
    <source>
        <dbReference type="Proteomes" id="UP001224392"/>
    </source>
</evidence>
<name>A0ABQ6LZY8_9GAMM</name>
<accession>A0ABQ6LZY8</accession>
<sequence length="61" mass="6645">MISGVRAKALTPFIRSDPIHPDLGVRVSTLTPYVGLKDHGTLAIQDHALFTVQAHRLAQGR</sequence>
<dbReference type="EMBL" id="BSYJ01000003">
    <property type="protein sequence ID" value="GMG87638.1"/>
    <property type="molecule type" value="Genomic_DNA"/>
</dbReference>
<reference evidence="1 2" key="1">
    <citation type="submission" date="2023-04" db="EMBL/GenBank/DDBJ databases">
        <title>Marinobulbifer ophiurae gen. nov., sp. Nov., isolate from tissue of brittle star Ophioplocus japonicus.</title>
        <authorList>
            <person name="Kawano K."/>
            <person name="Sawayama S."/>
            <person name="Nakagawa S."/>
        </authorList>
    </citation>
    <scope>NUCLEOTIDE SEQUENCE [LARGE SCALE GENOMIC DNA]</scope>
    <source>
        <strain evidence="1 2">NKW57</strain>
    </source>
</reference>